<accession>M1HVJ9</accession>
<sequence length="232" mass="27057">MRPPLVILTHVGFGDLICQLGGIRKYAETYKIYLSIYEGNLENTAFLLRDIPDISFFDIRDVDKITFPPEALVLKIGWQRTHTTPPSPGNPKYFYEHMGLPFELSWTNFSFIRDLEQEEKTYNDVVQKLGKNYIIVHDVPGRIGTVRDEFLPKKIPILFIGRDENLNIKTVYCQKLIENALAVHCIDSSFFWFVSKLNVDVPKIFHSYVRNSEKNMPIEFFGEEEGKKWFVI</sequence>
<dbReference type="Proteomes" id="UP000247091">
    <property type="component" value="Segment"/>
</dbReference>
<gene>
    <name evidence="1" type="primary">IL-3A_059L</name>
    <name evidence="1" type="ORF">PBCVIL3A_059L</name>
</gene>
<evidence type="ECO:0000313" key="1">
    <source>
        <dbReference type="EMBL" id="AGE53751.1"/>
    </source>
</evidence>
<name>M1HVJ9_PBCVI</name>
<organism evidence="1 2">
    <name type="scientific">Paramecium bursaria Chlorella virus IL3A</name>
    <name type="common">PBCV-IL3A</name>
    <dbReference type="NCBI Taxonomy" id="46019"/>
    <lineage>
        <taxon>Viruses</taxon>
        <taxon>Varidnaviria</taxon>
        <taxon>Bamfordvirae</taxon>
        <taxon>Nucleocytoviricota</taxon>
        <taxon>Megaviricetes</taxon>
        <taxon>Algavirales</taxon>
        <taxon>Phycodnaviridae</taxon>
        <taxon>Chlorovirus</taxon>
        <taxon>Chlorovirus illinoense</taxon>
    </lineage>
</organism>
<proteinExistence type="predicted"/>
<dbReference type="EMBL" id="JX997169">
    <property type="protein sequence ID" value="AGE53751.1"/>
    <property type="molecule type" value="Genomic_DNA"/>
</dbReference>
<evidence type="ECO:0000313" key="2">
    <source>
        <dbReference type="Proteomes" id="UP000247091"/>
    </source>
</evidence>
<reference evidence="1 2" key="1">
    <citation type="submission" date="2012-10" db="EMBL/GenBank/DDBJ databases">
        <title>Towards defining the chloroviruses: a genomic journey through a genus of large DNA viruses.</title>
        <authorList>
            <person name="Jeanniard A."/>
            <person name="Dunigan D.D."/>
            <person name="Gurnon J.R."/>
            <person name="Agarkova I."/>
            <person name="Kang M."/>
            <person name="Vitek J."/>
            <person name="Duncan G."/>
            <person name="McClung O.W."/>
            <person name="Larsen M."/>
            <person name="Claverie J.-M."/>
            <person name="Van Etten J.L."/>
            <person name="Blanc G."/>
        </authorList>
    </citation>
    <scope>NUCLEOTIDE SEQUENCE [LARGE SCALE GENOMIC DNA]</scope>
</reference>
<protein>
    <submittedName>
        <fullName evidence="1">Uncharacterized protein</fullName>
    </submittedName>
</protein>
<organismHost>
    <name type="scientific">Chlorella</name>
    <dbReference type="NCBI Taxonomy" id="3071"/>
</organismHost>